<feature type="transmembrane region" description="Helical" evidence="7">
    <location>
        <begin position="184"/>
        <end position="202"/>
    </location>
</feature>
<keyword evidence="9" id="KW-0645">Protease</keyword>
<feature type="transmembrane region" description="Helical" evidence="7">
    <location>
        <begin position="160"/>
        <end position="178"/>
    </location>
</feature>
<proteinExistence type="inferred from homology"/>
<feature type="transmembrane region" description="Helical" evidence="7">
    <location>
        <begin position="82"/>
        <end position="101"/>
    </location>
</feature>
<feature type="transmembrane region" description="Helical" evidence="7">
    <location>
        <begin position="121"/>
        <end position="148"/>
    </location>
</feature>
<keyword evidence="4" id="KW-0378">Hydrolase</keyword>
<dbReference type="InterPro" id="IPR050925">
    <property type="entry name" value="Rhomboid_protease_S54"/>
</dbReference>
<gene>
    <name evidence="9" type="ORF">C8E83_2974</name>
</gene>
<keyword evidence="10" id="KW-1185">Reference proteome</keyword>
<evidence type="ECO:0000256" key="5">
    <source>
        <dbReference type="ARBA" id="ARBA00022989"/>
    </source>
</evidence>
<keyword evidence="6 7" id="KW-0472">Membrane</keyword>
<evidence type="ECO:0000313" key="9">
    <source>
        <dbReference type="EMBL" id="RKR75817.1"/>
    </source>
</evidence>
<protein>
    <submittedName>
        <fullName evidence="9">Membrane associated rhomboid family serine protease</fullName>
    </submittedName>
</protein>
<comment type="subcellular location">
    <subcellularLocation>
        <location evidence="1">Membrane</location>
        <topology evidence="1">Multi-pass membrane protein</topology>
    </subcellularLocation>
</comment>
<dbReference type="Gene3D" id="1.20.1540.10">
    <property type="entry name" value="Rhomboid-like"/>
    <property type="match status" value="1"/>
</dbReference>
<evidence type="ECO:0000259" key="8">
    <source>
        <dbReference type="Pfam" id="PF01694"/>
    </source>
</evidence>
<evidence type="ECO:0000256" key="3">
    <source>
        <dbReference type="ARBA" id="ARBA00022692"/>
    </source>
</evidence>
<dbReference type="RefSeq" id="WP_211331707.1">
    <property type="nucleotide sequence ID" value="NZ_RBKS01000001.1"/>
</dbReference>
<evidence type="ECO:0000313" key="10">
    <source>
        <dbReference type="Proteomes" id="UP000280008"/>
    </source>
</evidence>
<dbReference type="Proteomes" id="UP000280008">
    <property type="component" value="Unassembled WGS sequence"/>
</dbReference>
<evidence type="ECO:0000256" key="2">
    <source>
        <dbReference type="ARBA" id="ARBA00009045"/>
    </source>
</evidence>
<dbReference type="InterPro" id="IPR035952">
    <property type="entry name" value="Rhomboid-like_sf"/>
</dbReference>
<dbReference type="EMBL" id="RBKS01000001">
    <property type="protein sequence ID" value="RKR75817.1"/>
    <property type="molecule type" value="Genomic_DNA"/>
</dbReference>
<name>A0A495IIK1_9MICO</name>
<dbReference type="InterPro" id="IPR022764">
    <property type="entry name" value="Peptidase_S54_rhomboid_dom"/>
</dbReference>
<feature type="domain" description="Peptidase S54 rhomboid" evidence="8">
    <location>
        <begin position="117"/>
        <end position="250"/>
    </location>
</feature>
<organism evidence="9 10">
    <name type="scientific">Frondihabitans australicus</name>
    <dbReference type="NCBI Taxonomy" id="386892"/>
    <lineage>
        <taxon>Bacteria</taxon>
        <taxon>Bacillati</taxon>
        <taxon>Actinomycetota</taxon>
        <taxon>Actinomycetes</taxon>
        <taxon>Micrococcales</taxon>
        <taxon>Microbacteriaceae</taxon>
        <taxon>Frondihabitans</taxon>
    </lineage>
</organism>
<evidence type="ECO:0000256" key="6">
    <source>
        <dbReference type="ARBA" id="ARBA00023136"/>
    </source>
</evidence>
<dbReference type="PANTHER" id="PTHR43731">
    <property type="entry name" value="RHOMBOID PROTEASE"/>
    <property type="match status" value="1"/>
</dbReference>
<reference evidence="9 10" key="1">
    <citation type="submission" date="2018-10" db="EMBL/GenBank/DDBJ databases">
        <title>Sequencing the genomes of 1000 actinobacteria strains.</title>
        <authorList>
            <person name="Klenk H.-P."/>
        </authorList>
    </citation>
    <scope>NUCLEOTIDE SEQUENCE [LARGE SCALE GENOMIC DNA]</scope>
    <source>
        <strain evidence="9 10">DSM 17894</strain>
    </source>
</reference>
<dbReference type="GO" id="GO:0004252">
    <property type="term" value="F:serine-type endopeptidase activity"/>
    <property type="evidence" value="ECO:0007669"/>
    <property type="project" value="InterPro"/>
</dbReference>
<dbReference type="GO" id="GO:0016020">
    <property type="term" value="C:membrane"/>
    <property type="evidence" value="ECO:0007669"/>
    <property type="project" value="UniProtKB-SubCell"/>
</dbReference>
<keyword evidence="5 7" id="KW-1133">Transmembrane helix</keyword>
<dbReference type="PANTHER" id="PTHR43731:SF14">
    <property type="entry name" value="PRESENILIN-ASSOCIATED RHOMBOID-LIKE PROTEIN, MITOCHONDRIAL"/>
    <property type="match status" value="1"/>
</dbReference>
<feature type="transmembrane region" description="Helical" evidence="7">
    <location>
        <begin position="233"/>
        <end position="249"/>
    </location>
</feature>
<sequence length="286" mass="30643">MPDPSVTYAPRNADNYCYRHPDRQSFVLCQRCGRTICPQCQTPGAVGVLCPECMREQRANAPRVKPQVVTRMNSLARSGGPIATYVLMGLLALGFLVGLVPGAPSRLAYIGPYATIEPWRIITGLFVYNGLTSILQLAFNGYMLYFFGGMIERQIGSIRYAALYLVGGLGAEAAVTLVQPGSSVLLGGTAAVFGLFGAFYMIQRHLGNQAVQILVIVALNVVIGLVVGTPWTAYVGAVLIGGLVGWIFMRLQNRSQRPQQIGATVAVAVVLLAIILLRSAQLAGLL</sequence>
<feature type="transmembrane region" description="Helical" evidence="7">
    <location>
        <begin position="209"/>
        <end position="227"/>
    </location>
</feature>
<dbReference type="GO" id="GO:0006508">
    <property type="term" value="P:proteolysis"/>
    <property type="evidence" value="ECO:0007669"/>
    <property type="project" value="UniProtKB-KW"/>
</dbReference>
<feature type="transmembrane region" description="Helical" evidence="7">
    <location>
        <begin position="261"/>
        <end position="280"/>
    </location>
</feature>
<evidence type="ECO:0000256" key="7">
    <source>
        <dbReference type="SAM" id="Phobius"/>
    </source>
</evidence>
<keyword evidence="3 7" id="KW-0812">Transmembrane</keyword>
<evidence type="ECO:0000256" key="1">
    <source>
        <dbReference type="ARBA" id="ARBA00004141"/>
    </source>
</evidence>
<dbReference type="Pfam" id="PF01694">
    <property type="entry name" value="Rhomboid"/>
    <property type="match status" value="1"/>
</dbReference>
<comment type="similarity">
    <text evidence="2">Belongs to the peptidase S54 family.</text>
</comment>
<comment type="caution">
    <text evidence="9">The sequence shown here is derived from an EMBL/GenBank/DDBJ whole genome shotgun (WGS) entry which is preliminary data.</text>
</comment>
<dbReference type="AlphaFoldDB" id="A0A495IIK1"/>
<accession>A0A495IIK1</accession>
<evidence type="ECO:0000256" key="4">
    <source>
        <dbReference type="ARBA" id="ARBA00022801"/>
    </source>
</evidence>
<dbReference type="SUPFAM" id="SSF144091">
    <property type="entry name" value="Rhomboid-like"/>
    <property type="match status" value="1"/>
</dbReference>